<comment type="caution">
    <text evidence="3">The sequence shown here is derived from an EMBL/GenBank/DDBJ whole genome shotgun (WGS) entry which is preliminary data.</text>
</comment>
<dbReference type="GO" id="GO:0005262">
    <property type="term" value="F:calcium channel activity"/>
    <property type="evidence" value="ECO:0007669"/>
    <property type="project" value="InterPro"/>
</dbReference>
<accession>A0AAV9GXZ0</accession>
<evidence type="ECO:0008006" key="5">
    <source>
        <dbReference type="Google" id="ProtNLM"/>
    </source>
</evidence>
<dbReference type="PANTHER" id="PTHR39142">
    <property type="entry name" value="MID1P"/>
    <property type="match status" value="1"/>
</dbReference>
<keyword evidence="4" id="KW-1185">Reference proteome</keyword>
<keyword evidence="2" id="KW-1133">Transmembrane helix</keyword>
<dbReference type="Gene3D" id="1.10.2000.10">
    <property type="entry name" value="Frizzled cysteine-rich domain"/>
    <property type="match status" value="1"/>
</dbReference>
<dbReference type="PANTHER" id="PTHR39142:SF1">
    <property type="entry name" value="AEL197CP"/>
    <property type="match status" value="1"/>
</dbReference>
<dbReference type="GO" id="GO:0098703">
    <property type="term" value="P:calcium ion import across plasma membrane"/>
    <property type="evidence" value="ECO:0007669"/>
    <property type="project" value="InterPro"/>
</dbReference>
<reference evidence="3" key="1">
    <citation type="journal article" date="2023" name="Mol. Phylogenet. Evol.">
        <title>Genome-scale phylogeny and comparative genomics of the fungal order Sordariales.</title>
        <authorList>
            <person name="Hensen N."/>
            <person name="Bonometti L."/>
            <person name="Westerberg I."/>
            <person name="Brannstrom I.O."/>
            <person name="Guillou S."/>
            <person name="Cros-Aarteil S."/>
            <person name="Calhoun S."/>
            <person name="Haridas S."/>
            <person name="Kuo A."/>
            <person name="Mondo S."/>
            <person name="Pangilinan J."/>
            <person name="Riley R."/>
            <person name="LaButti K."/>
            <person name="Andreopoulos B."/>
            <person name="Lipzen A."/>
            <person name="Chen C."/>
            <person name="Yan M."/>
            <person name="Daum C."/>
            <person name="Ng V."/>
            <person name="Clum A."/>
            <person name="Steindorff A."/>
            <person name="Ohm R.A."/>
            <person name="Martin F."/>
            <person name="Silar P."/>
            <person name="Natvig D.O."/>
            <person name="Lalanne C."/>
            <person name="Gautier V."/>
            <person name="Ament-Velasquez S.L."/>
            <person name="Kruys A."/>
            <person name="Hutchinson M.I."/>
            <person name="Powell A.J."/>
            <person name="Barry K."/>
            <person name="Miller A.N."/>
            <person name="Grigoriev I.V."/>
            <person name="Debuchy R."/>
            <person name="Gladieux P."/>
            <person name="Hiltunen Thoren M."/>
            <person name="Johannesson H."/>
        </authorList>
    </citation>
    <scope>NUCLEOTIDE SEQUENCE</scope>
    <source>
        <strain evidence="3">PSN243</strain>
    </source>
</reference>
<feature type="transmembrane region" description="Helical" evidence="2">
    <location>
        <begin position="615"/>
        <end position="635"/>
    </location>
</feature>
<dbReference type="InterPro" id="IPR036790">
    <property type="entry name" value="Frizzled_dom_sf"/>
</dbReference>
<evidence type="ECO:0000313" key="4">
    <source>
        <dbReference type="Proteomes" id="UP001321760"/>
    </source>
</evidence>
<organism evidence="3 4">
    <name type="scientific">Podospora aff. communis PSN243</name>
    <dbReference type="NCBI Taxonomy" id="3040156"/>
    <lineage>
        <taxon>Eukaryota</taxon>
        <taxon>Fungi</taxon>
        <taxon>Dikarya</taxon>
        <taxon>Ascomycota</taxon>
        <taxon>Pezizomycotina</taxon>
        <taxon>Sordariomycetes</taxon>
        <taxon>Sordariomycetidae</taxon>
        <taxon>Sordariales</taxon>
        <taxon>Podosporaceae</taxon>
        <taxon>Podospora</taxon>
    </lineage>
</organism>
<name>A0AAV9GXZ0_9PEZI</name>
<evidence type="ECO:0000256" key="1">
    <source>
        <dbReference type="SAM" id="MobiDB-lite"/>
    </source>
</evidence>
<dbReference type="Proteomes" id="UP001321760">
    <property type="component" value="Unassembled WGS sequence"/>
</dbReference>
<protein>
    <recommendedName>
        <fullName evidence="5">Calcium influx-promoting protein ehs1</fullName>
    </recommendedName>
</protein>
<evidence type="ECO:0000313" key="3">
    <source>
        <dbReference type="EMBL" id="KAK4453265.1"/>
    </source>
</evidence>
<feature type="region of interest" description="Disordered" evidence="1">
    <location>
        <begin position="123"/>
        <end position="147"/>
    </location>
</feature>
<feature type="compositionally biased region" description="Basic and acidic residues" evidence="1">
    <location>
        <begin position="123"/>
        <end position="135"/>
    </location>
</feature>
<evidence type="ECO:0000256" key="2">
    <source>
        <dbReference type="SAM" id="Phobius"/>
    </source>
</evidence>
<keyword evidence="2" id="KW-0812">Transmembrane</keyword>
<proteinExistence type="predicted"/>
<reference evidence="3" key="2">
    <citation type="submission" date="2023-05" db="EMBL/GenBank/DDBJ databases">
        <authorList>
            <consortium name="Lawrence Berkeley National Laboratory"/>
            <person name="Steindorff A."/>
            <person name="Hensen N."/>
            <person name="Bonometti L."/>
            <person name="Westerberg I."/>
            <person name="Brannstrom I.O."/>
            <person name="Guillou S."/>
            <person name="Cros-Aarteil S."/>
            <person name="Calhoun S."/>
            <person name="Haridas S."/>
            <person name="Kuo A."/>
            <person name="Mondo S."/>
            <person name="Pangilinan J."/>
            <person name="Riley R."/>
            <person name="Labutti K."/>
            <person name="Andreopoulos B."/>
            <person name="Lipzen A."/>
            <person name="Chen C."/>
            <person name="Yanf M."/>
            <person name="Daum C."/>
            <person name="Ng V."/>
            <person name="Clum A."/>
            <person name="Ohm R."/>
            <person name="Martin F."/>
            <person name="Silar P."/>
            <person name="Natvig D."/>
            <person name="Lalanne C."/>
            <person name="Gautier V."/>
            <person name="Ament-Velasquez S.L."/>
            <person name="Kruys A."/>
            <person name="Hutchinson M.I."/>
            <person name="Powell A.J."/>
            <person name="Barry K."/>
            <person name="Miller A.N."/>
            <person name="Grigoriev I.V."/>
            <person name="Debuchy R."/>
            <person name="Gladieux P."/>
            <person name="Thoren M.H."/>
            <person name="Johannesson H."/>
        </authorList>
    </citation>
    <scope>NUCLEOTIDE SEQUENCE</scope>
    <source>
        <strain evidence="3">PSN243</strain>
    </source>
</reference>
<gene>
    <name evidence="3" type="ORF">QBC34DRAFT_435092</name>
</gene>
<dbReference type="EMBL" id="MU865921">
    <property type="protein sequence ID" value="KAK4453265.1"/>
    <property type="molecule type" value="Genomic_DNA"/>
</dbReference>
<dbReference type="Pfam" id="PF12929">
    <property type="entry name" value="Mid1"/>
    <property type="match status" value="1"/>
</dbReference>
<dbReference type="AlphaFoldDB" id="A0AAV9GXZ0"/>
<sequence length="636" mass="68790">MQLSPLQSRLAASFLASCLLIALYFTLFSPHFAIAQDVPGNSPIVLDDVDFSTLEPRSPLDPTYEPEFSVFDRGILGRAPAGVAALTNNEAMPMNAVPGSTQRFMFTVDTIPARAMSDVSLELREEHNGSERKSTAGEGGEESEEGLAPEADLDGLLKRQVARTVYISANTCEQPRPLAASNTTTEPPQLTLYVSNTDLNQSPGPVADADSQFQVNFTEGAVMFNLTVSGDVYIGIHAPNATGYTGQYNFRVAASTDGYFYTYNERDNADLIWVDSDAQGALLITHNLTESTDPAVEQKIMSTQPYVMFAHNSGDKSINGLKLSYCGLQNHAQIAATKNGQFTSMVSTGMTKRGQGNLPKQQFFFSGLNSSASYLGILARDGNSSASGNGLVGGGGHVFKATSFSTKSDHGNCGIVFNLTFCDQVAYSVPSNPNFGNSTQLAQFYDDYAKDMYENFNKSLQQVACDAPSNQRYSLARNCSQCAQAYKDWLCLVTIPRCEDFDNPAPFLHPRAMNQPFPNGETLDDAAWASVKQSGIASYNTSRNPRIDEFIVPGPYKEVLPCEDLCYNIVQSCPASLQFSCPLPGQVGFSSSYARRQGDELSCNYPGSAHFTSSAVRLAAAWAVPVVVTVLGLFLV</sequence>
<keyword evidence="2" id="KW-0472">Membrane</keyword>
<dbReference type="InterPro" id="IPR024338">
    <property type="entry name" value="MID1/Yam8"/>
</dbReference>